<name>A0A1E7JPG6_9ACTN</name>
<gene>
    <name evidence="3" type="ORF">AN215_11310</name>
</gene>
<keyword evidence="1 3" id="KW-0378">Hydrolase</keyword>
<dbReference type="InterPro" id="IPR029058">
    <property type="entry name" value="AB_hydrolase_fold"/>
</dbReference>
<dbReference type="SUPFAM" id="SSF53474">
    <property type="entry name" value="alpha/beta-Hydrolases"/>
    <property type="match status" value="1"/>
</dbReference>
<accession>A0A1E7JPG6</accession>
<dbReference type="PRINTS" id="PR00412">
    <property type="entry name" value="EPOXHYDRLASE"/>
</dbReference>
<dbReference type="Pfam" id="PF00561">
    <property type="entry name" value="Abhydrolase_1"/>
    <property type="match status" value="1"/>
</dbReference>
<dbReference type="OrthoDB" id="9780765at2"/>
<reference evidence="3 4" key="1">
    <citation type="journal article" date="2016" name="Front. Microbiol.">
        <title>Comparative Genomics Analysis of Streptomyces Species Reveals Their Adaptation to the Marine Environment and Their Diversity at the Genomic Level.</title>
        <authorList>
            <person name="Tian X."/>
            <person name="Zhang Z."/>
            <person name="Yang T."/>
            <person name="Chen M."/>
            <person name="Li J."/>
            <person name="Chen F."/>
            <person name="Yang J."/>
            <person name="Li W."/>
            <person name="Zhang B."/>
            <person name="Zhang Z."/>
            <person name="Wu J."/>
            <person name="Zhang C."/>
            <person name="Long L."/>
            <person name="Xiao J."/>
        </authorList>
    </citation>
    <scope>NUCLEOTIDE SEQUENCE [LARGE SCALE GENOMIC DNA]</scope>
    <source>
        <strain evidence="3 4">SCSIO 10390</strain>
    </source>
</reference>
<dbReference type="RefSeq" id="WP_070008998.1">
    <property type="nucleotide sequence ID" value="NZ_LJGS01000036.1"/>
</dbReference>
<dbReference type="GO" id="GO:0016020">
    <property type="term" value="C:membrane"/>
    <property type="evidence" value="ECO:0007669"/>
    <property type="project" value="TreeGrafter"/>
</dbReference>
<dbReference type="Gene3D" id="3.40.50.1820">
    <property type="entry name" value="alpha/beta hydrolase"/>
    <property type="match status" value="1"/>
</dbReference>
<dbReference type="GO" id="GO:0016787">
    <property type="term" value="F:hydrolase activity"/>
    <property type="evidence" value="ECO:0007669"/>
    <property type="project" value="UniProtKB-KW"/>
</dbReference>
<sequence length="250" mass="27496">MDFQRVGTGAHTVLVLHGWFGSSRSWQAVLPHLDQETFSYVFLDCRGYGARRGETGRFSVAEAADDVLTAADELGAERFSLLGHSMGGSVMQRVYADAPERVRALVGVSPVPAGGVPFDEQSWQLFSSAADSPGSRRAIIDFTTGNRLTGTWLDAMVRHSLDNSDRDAFAAWLPAWARTDFHTEIQGRDVPIQVIAGRHDPALGPETMEATFGAWYPNLELEIFPDAGHYAMDESPVALTSSVERFLRRH</sequence>
<keyword evidence="4" id="KW-1185">Reference proteome</keyword>
<dbReference type="AlphaFoldDB" id="A0A1E7JPG6"/>
<evidence type="ECO:0000259" key="2">
    <source>
        <dbReference type="Pfam" id="PF00561"/>
    </source>
</evidence>
<dbReference type="EMBL" id="LJGT01000038">
    <property type="protein sequence ID" value="OEU90145.1"/>
    <property type="molecule type" value="Genomic_DNA"/>
</dbReference>
<protein>
    <submittedName>
        <fullName evidence="3">Alpha/beta hydrolase</fullName>
    </submittedName>
</protein>
<feature type="domain" description="AB hydrolase-1" evidence="2">
    <location>
        <begin position="12"/>
        <end position="236"/>
    </location>
</feature>
<dbReference type="STRING" id="933944.AN215_11310"/>
<proteinExistence type="predicted"/>
<evidence type="ECO:0000313" key="4">
    <source>
        <dbReference type="Proteomes" id="UP000176087"/>
    </source>
</evidence>
<evidence type="ECO:0000256" key="1">
    <source>
        <dbReference type="ARBA" id="ARBA00022801"/>
    </source>
</evidence>
<dbReference type="PANTHER" id="PTHR43798">
    <property type="entry name" value="MONOACYLGLYCEROL LIPASE"/>
    <property type="match status" value="1"/>
</dbReference>
<dbReference type="Proteomes" id="UP000176087">
    <property type="component" value="Unassembled WGS sequence"/>
</dbReference>
<evidence type="ECO:0000313" key="3">
    <source>
        <dbReference type="EMBL" id="OEU90145.1"/>
    </source>
</evidence>
<organism evidence="3 4">
    <name type="scientific">Streptomyces abyssalis</name>
    <dbReference type="NCBI Taxonomy" id="933944"/>
    <lineage>
        <taxon>Bacteria</taxon>
        <taxon>Bacillati</taxon>
        <taxon>Actinomycetota</taxon>
        <taxon>Actinomycetes</taxon>
        <taxon>Kitasatosporales</taxon>
        <taxon>Streptomycetaceae</taxon>
        <taxon>Streptomyces</taxon>
    </lineage>
</organism>
<dbReference type="PANTHER" id="PTHR43798:SF31">
    <property type="entry name" value="AB HYDROLASE SUPERFAMILY PROTEIN YCLE"/>
    <property type="match status" value="1"/>
</dbReference>
<dbReference type="InterPro" id="IPR000073">
    <property type="entry name" value="AB_hydrolase_1"/>
</dbReference>
<dbReference type="PATRIC" id="fig|933944.5.peg.5299"/>
<dbReference type="InterPro" id="IPR000639">
    <property type="entry name" value="Epox_hydrolase-like"/>
</dbReference>
<comment type="caution">
    <text evidence="3">The sequence shown here is derived from an EMBL/GenBank/DDBJ whole genome shotgun (WGS) entry which is preliminary data.</text>
</comment>
<dbReference type="InterPro" id="IPR050266">
    <property type="entry name" value="AB_hydrolase_sf"/>
</dbReference>